<evidence type="ECO:0000256" key="1">
    <source>
        <dbReference type="SAM" id="Phobius"/>
    </source>
</evidence>
<evidence type="ECO:0000313" key="3">
    <source>
        <dbReference type="Proteomes" id="UP000255106"/>
    </source>
</evidence>
<gene>
    <name evidence="2" type="ORF">NCTC10005_04284</name>
</gene>
<sequence length="54" mass="6433">MGWQFGFCHTFKLHVILQSRLTRFVSSACFCFLYPFILPQAQQVRLMAAMLYER</sequence>
<protein>
    <submittedName>
        <fullName evidence="2">Uncharacterized protein</fullName>
    </submittedName>
</protein>
<dbReference type="AlphaFoldDB" id="A0A377LYH6"/>
<accession>A0A377LYH6</accession>
<reference evidence="2 3" key="1">
    <citation type="submission" date="2018-06" db="EMBL/GenBank/DDBJ databases">
        <authorList>
            <consortium name="Pathogen Informatics"/>
            <person name="Doyle S."/>
        </authorList>
    </citation>
    <scope>NUCLEOTIDE SEQUENCE [LARGE SCALE GENOMIC DNA]</scope>
    <source>
        <strain evidence="2 3">NCTC10005</strain>
    </source>
</reference>
<name>A0A377LYH6_ENTCL</name>
<dbReference type="Proteomes" id="UP000255106">
    <property type="component" value="Unassembled WGS sequence"/>
</dbReference>
<proteinExistence type="predicted"/>
<feature type="transmembrane region" description="Helical" evidence="1">
    <location>
        <begin position="21"/>
        <end position="38"/>
    </location>
</feature>
<keyword evidence="1" id="KW-1133">Transmembrane helix</keyword>
<keyword evidence="1" id="KW-0472">Membrane</keyword>
<organism evidence="2 3">
    <name type="scientific">Enterobacter cloacae</name>
    <dbReference type="NCBI Taxonomy" id="550"/>
    <lineage>
        <taxon>Bacteria</taxon>
        <taxon>Pseudomonadati</taxon>
        <taxon>Pseudomonadota</taxon>
        <taxon>Gammaproteobacteria</taxon>
        <taxon>Enterobacterales</taxon>
        <taxon>Enterobacteriaceae</taxon>
        <taxon>Enterobacter</taxon>
        <taxon>Enterobacter cloacae complex</taxon>
    </lineage>
</organism>
<keyword evidence="1" id="KW-0812">Transmembrane</keyword>
<dbReference type="EMBL" id="UGJB01000004">
    <property type="protein sequence ID" value="STQ11505.1"/>
    <property type="molecule type" value="Genomic_DNA"/>
</dbReference>
<evidence type="ECO:0000313" key="2">
    <source>
        <dbReference type="EMBL" id="STQ11505.1"/>
    </source>
</evidence>